<organism evidence="2 3">
    <name type="scientific">Shewanella jiangmenensis</name>
    <dbReference type="NCBI Taxonomy" id="2837387"/>
    <lineage>
        <taxon>Bacteria</taxon>
        <taxon>Pseudomonadati</taxon>
        <taxon>Pseudomonadota</taxon>
        <taxon>Gammaproteobacteria</taxon>
        <taxon>Alteromonadales</taxon>
        <taxon>Shewanellaceae</taxon>
        <taxon>Shewanella</taxon>
    </lineage>
</organism>
<dbReference type="RefSeq" id="WP_214508302.1">
    <property type="nucleotide sequence ID" value="NZ_JAHEPS010000008.1"/>
</dbReference>
<feature type="transmembrane region" description="Helical" evidence="1">
    <location>
        <begin position="71"/>
        <end position="90"/>
    </location>
</feature>
<evidence type="ECO:0000256" key="1">
    <source>
        <dbReference type="SAM" id="Phobius"/>
    </source>
</evidence>
<gene>
    <name evidence="2" type="ORF">KJI95_16525</name>
</gene>
<reference evidence="2 3" key="1">
    <citation type="submission" date="2021-05" db="EMBL/GenBank/DDBJ databases">
        <title>Shewanella sp. JM162201.</title>
        <authorList>
            <person name="Xu S."/>
            <person name="Li A."/>
        </authorList>
    </citation>
    <scope>NUCLEOTIDE SEQUENCE [LARGE SCALE GENOMIC DNA]</scope>
    <source>
        <strain evidence="2 3">JM162201</strain>
    </source>
</reference>
<proteinExistence type="predicted"/>
<dbReference type="EMBL" id="JAHEPS010000008">
    <property type="protein sequence ID" value="MBT1446103.1"/>
    <property type="molecule type" value="Genomic_DNA"/>
</dbReference>
<keyword evidence="1" id="KW-0472">Membrane</keyword>
<feature type="transmembrane region" description="Helical" evidence="1">
    <location>
        <begin position="42"/>
        <end position="65"/>
    </location>
</feature>
<dbReference type="Proteomes" id="UP001195903">
    <property type="component" value="Unassembled WGS sequence"/>
</dbReference>
<keyword evidence="1" id="KW-1133">Transmembrane helix</keyword>
<keyword evidence="3" id="KW-1185">Reference proteome</keyword>
<name>A0ABS5V6N9_9GAMM</name>
<evidence type="ECO:0000313" key="2">
    <source>
        <dbReference type="EMBL" id="MBT1446103.1"/>
    </source>
</evidence>
<keyword evidence="1" id="KW-0812">Transmembrane</keyword>
<comment type="caution">
    <text evidence="2">The sequence shown here is derived from an EMBL/GenBank/DDBJ whole genome shotgun (WGS) entry which is preliminary data.</text>
</comment>
<sequence>MSSLAPVISEYLYHPGRFEAGVLASHARQQSIYRRIMHAGNLGLLLSVGALLALIGVCYLYPQYFSLPTQVAAHIALVLSATAIKVCYVLRCIGRQGLGLVIT</sequence>
<evidence type="ECO:0000313" key="3">
    <source>
        <dbReference type="Proteomes" id="UP001195903"/>
    </source>
</evidence>
<accession>A0ABS5V6N9</accession>
<protein>
    <submittedName>
        <fullName evidence="2">Uncharacterized protein</fullName>
    </submittedName>
</protein>